<comment type="caution">
    <text evidence="4">The sequence shown here is derived from an EMBL/GenBank/DDBJ whole genome shotgun (WGS) entry which is preliminary data.</text>
</comment>
<dbReference type="EMBL" id="MUJZ01036770">
    <property type="protein sequence ID" value="OTF76581.1"/>
    <property type="molecule type" value="Genomic_DNA"/>
</dbReference>
<protein>
    <recommendedName>
        <fullName evidence="2">Decapping nuclease</fullName>
        <ecNumber evidence="2">3.6.1.-</ecNumber>
    </recommendedName>
</protein>
<evidence type="ECO:0000256" key="2">
    <source>
        <dbReference type="RuleBase" id="RU367113"/>
    </source>
</evidence>
<evidence type="ECO:0000313" key="4">
    <source>
        <dbReference type="EMBL" id="OTF76581.1"/>
    </source>
</evidence>
<dbReference type="GO" id="GO:0003723">
    <property type="term" value="F:RNA binding"/>
    <property type="evidence" value="ECO:0007669"/>
    <property type="project" value="UniProtKB-KW"/>
</dbReference>
<keyword evidence="2" id="KW-0539">Nucleus</keyword>
<keyword evidence="2" id="KW-0479">Metal-binding</keyword>
<sequence>MRFDESNLSYLHLPQSRYQLRLDLTKGYDDYIKRINWSNASLDKLDEMLKWILKNRHSLESGNQAKPIDFDFITQRGVLTKIMCTPFVTDEWHIGFTKFKGTIYICPFFNDHDEDESNFERLNMASYGGYRFEHYITRSKHHDTDTHSDDFSTTLHEYSVMLKSKINSITNPNGCSLLYVAEVDCLEDKHKDSSRMENFVEIKTTKQIDSTIQNDNFHRYKSSKWWAQSKLVSIDRIICGYKENDLTTVTSIETLYVDSIAQQATRFWNSKDCWNFLDHFLTHVKNLLKNENDPSKVYLFSKERYSSIITSKKLLHAGKLLIIPDWYVDAFKVSKNITKKNESNVKVKRSQ</sequence>
<dbReference type="GO" id="GO:0004518">
    <property type="term" value="F:nuclease activity"/>
    <property type="evidence" value="ECO:0007669"/>
    <property type="project" value="UniProtKB-KW"/>
</dbReference>
<keyword evidence="2" id="KW-0547">Nucleotide-binding</keyword>
<keyword evidence="2" id="KW-0378">Hydrolase</keyword>
<dbReference type="PANTHER" id="PTHR12395:SF9">
    <property type="entry name" value="DECAPPING AND EXORIBONUCLEASE PROTEIN"/>
    <property type="match status" value="1"/>
</dbReference>
<dbReference type="OrthoDB" id="10020793at2759"/>
<comment type="similarity">
    <text evidence="1 2">Belongs to the DXO/Dom3Z family.</text>
</comment>
<dbReference type="GO" id="GO:0034353">
    <property type="term" value="F:mRNA 5'-diphosphatase activity"/>
    <property type="evidence" value="ECO:0007669"/>
    <property type="project" value="TreeGrafter"/>
</dbReference>
<organism evidence="4 5">
    <name type="scientific">Euroglyphus maynei</name>
    <name type="common">Mayne's house dust mite</name>
    <dbReference type="NCBI Taxonomy" id="6958"/>
    <lineage>
        <taxon>Eukaryota</taxon>
        <taxon>Metazoa</taxon>
        <taxon>Ecdysozoa</taxon>
        <taxon>Arthropoda</taxon>
        <taxon>Chelicerata</taxon>
        <taxon>Arachnida</taxon>
        <taxon>Acari</taxon>
        <taxon>Acariformes</taxon>
        <taxon>Sarcoptiformes</taxon>
        <taxon>Astigmata</taxon>
        <taxon>Psoroptidia</taxon>
        <taxon>Analgoidea</taxon>
        <taxon>Pyroglyphidae</taxon>
        <taxon>Pyroglyphinae</taxon>
        <taxon>Euroglyphus</taxon>
    </lineage>
</organism>
<gene>
    <name evidence="4" type="ORF">BLA29_006538</name>
</gene>
<evidence type="ECO:0000313" key="5">
    <source>
        <dbReference type="Proteomes" id="UP000194236"/>
    </source>
</evidence>
<dbReference type="Proteomes" id="UP000194236">
    <property type="component" value="Unassembled WGS sequence"/>
</dbReference>
<comment type="subcellular location">
    <subcellularLocation>
        <location evidence="2">Nucleus</location>
    </subcellularLocation>
</comment>
<dbReference type="PANTHER" id="PTHR12395">
    <property type="entry name" value="DOM-3 RELATED"/>
    <property type="match status" value="1"/>
</dbReference>
<dbReference type="GO" id="GO:0046872">
    <property type="term" value="F:metal ion binding"/>
    <property type="evidence" value="ECO:0007669"/>
    <property type="project" value="UniProtKB-KW"/>
</dbReference>
<dbReference type="GO" id="GO:0005634">
    <property type="term" value="C:nucleus"/>
    <property type="evidence" value="ECO:0007669"/>
    <property type="project" value="UniProtKB-SubCell"/>
</dbReference>
<dbReference type="InterPro" id="IPR013961">
    <property type="entry name" value="RAI1"/>
</dbReference>
<evidence type="ECO:0000256" key="1">
    <source>
        <dbReference type="ARBA" id="ARBA00006562"/>
    </source>
</evidence>
<evidence type="ECO:0000259" key="3">
    <source>
        <dbReference type="Pfam" id="PF08652"/>
    </source>
</evidence>
<accession>A0A1Y3B6X0</accession>
<keyword evidence="2" id="KW-0694">RNA-binding</keyword>
<proteinExistence type="inferred from homology"/>
<dbReference type="GO" id="GO:0000166">
    <property type="term" value="F:nucleotide binding"/>
    <property type="evidence" value="ECO:0007669"/>
    <property type="project" value="UniProtKB-KW"/>
</dbReference>
<dbReference type="GO" id="GO:0110155">
    <property type="term" value="P:NAD-cap decapping"/>
    <property type="evidence" value="ECO:0007669"/>
    <property type="project" value="TreeGrafter"/>
</dbReference>
<name>A0A1Y3B6X0_EURMA</name>
<feature type="domain" description="RAI1-like" evidence="3">
    <location>
        <begin position="2"/>
        <end position="328"/>
    </location>
</feature>
<dbReference type="GO" id="GO:0005829">
    <property type="term" value="C:cytosol"/>
    <property type="evidence" value="ECO:0007669"/>
    <property type="project" value="TreeGrafter"/>
</dbReference>
<reference evidence="4 5" key="1">
    <citation type="submission" date="2017-03" db="EMBL/GenBank/DDBJ databases">
        <title>Genome Survey of Euroglyphus maynei.</title>
        <authorList>
            <person name="Arlian L.G."/>
            <person name="Morgan M.S."/>
            <person name="Rider S.D."/>
        </authorList>
    </citation>
    <scope>NUCLEOTIDE SEQUENCE [LARGE SCALE GENOMIC DNA]</scope>
    <source>
        <strain evidence="4">Arlian Lab</strain>
        <tissue evidence="4">Whole body</tissue>
    </source>
</reference>
<keyword evidence="5" id="KW-1185">Reference proteome</keyword>
<dbReference type="InterPro" id="IPR039039">
    <property type="entry name" value="RAI1-like_fam"/>
</dbReference>
<comment type="cofactor">
    <cofactor evidence="2">
        <name>a divalent metal cation</name>
        <dbReference type="ChEBI" id="CHEBI:60240"/>
    </cofactor>
</comment>
<dbReference type="EC" id="3.6.1.-" evidence="2"/>
<dbReference type="AlphaFoldDB" id="A0A1Y3B6X0"/>
<keyword evidence="2" id="KW-0540">Nuclease</keyword>
<dbReference type="Pfam" id="PF08652">
    <property type="entry name" value="RAI1"/>
    <property type="match status" value="1"/>
</dbReference>
<dbReference type="GO" id="GO:0000956">
    <property type="term" value="P:nuclear-transcribed mRNA catabolic process"/>
    <property type="evidence" value="ECO:0007669"/>
    <property type="project" value="TreeGrafter"/>
</dbReference>
<comment type="function">
    <text evidence="2">Decapping enzyme for NAD-capped RNAs: specifically hydrolyzes the nicotinamide adenine dinucleotide (NAD) cap from a subset of RNAs by removing the entire NAD moiety from the 5'-end of an NAD-capped RNA.</text>
</comment>